<sequence>MTPFSIELAIEKIVDKNSKENFLEVYKCYEAGCYRAAVGLLWSVVVTDIVSKLQKVEIDFNDSTAHKILAEIKTKQQKREKGSDWEQSIVKDVYERMKFFDQDTYENLLHLQKKRHLCSHPLIQENDNKLYTPTPEETKSFLRHALEDVLTVPAGFSRHALTDSILGEISKWLCCTNLSLKAYSTI</sequence>
<accession>A0AA42ID96</accession>
<organism evidence="1 2">
    <name type="scientific">Acinetobacter johnsonii</name>
    <dbReference type="NCBI Taxonomy" id="40214"/>
    <lineage>
        <taxon>Bacteria</taxon>
        <taxon>Pseudomonadati</taxon>
        <taxon>Pseudomonadota</taxon>
        <taxon>Gammaproteobacteria</taxon>
        <taxon>Moraxellales</taxon>
        <taxon>Moraxellaceae</taxon>
        <taxon>Acinetobacter</taxon>
    </lineage>
</organism>
<proteinExistence type="predicted"/>
<dbReference type="Proteomes" id="UP001161099">
    <property type="component" value="Unassembled WGS sequence"/>
</dbReference>
<dbReference type="AlphaFoldDB" id="A0AA42ID96"/>
<comment type="caution">
    <text evidence="1">The sequence shown here is derived from an EMBL/GenBank/DDBJ whole genome shotgun (WGS) entry which is preliminary data.</text>
</comment>
<name>A0AA42ID96_ACIJO</name>
<protein>
    <submittedName>
        <fullName evidence="1">Uncharacterized protein</fullName>
    </submittedName>
</protein>
<reference evidence="1" key="1">
    <citation type="submission" date="2022-09" db="EMBL/GenBank/DDBJ databases">
        <title>Intensive care unit water sources are persistently colonized with multi-drug resistant bacteria and are the site of extensive horizontal gene transfer of antibiotic resistance genes.</title>
        <authorList>
            <person name="Diorio-Toth L."/>
        </authorList>
    </citation>
    <scope>NUCLEOTIDE SEQUENCE</scope>
    <source>
        <strain evidence="1">GD03851</strain>
    </source>
</reference>
<evidence type="ECO:0000313" key="1">
    <source>
        <dbReference type="EMBL" id="MDH0655373.1"/>
    </source>
</evidence>
<gene>
    <name evidence="1" type="ORF">N5D11_04460</name>
</gene>
<evidence type="ECO:0000313" key="2">
    <source>
        <dbReference type="Proteomes" id="UP001161099"/>
    </source>
</evidence>
<dbReference type="RefSeq" id="WP_201950811.1">
    <property type="nucleotide sequence ID" value="NZ_CP068206.1"/>
</dbReference>
<dbReference type="EMBL" id="JAOCDR010000005">
    <property type="protein sequence ID" value="MDH0655373.1"/>
    <property type="molecule type" value="Genomic_DNA"/>
</dbReference>